<evidence type="ECO:0000256" key="1">
    <source>
        <dbReference type="SAM" id="Phobius"/>
    </source>
</evidence>
<dbReference type="RefSeq" id="WP_279523692.1">
    <property type="nucleotide sequence ID" value="NZ_JARVII010000003.1"/>
</dbReference>
<feature type="transmembrane region" description="Helical" evidence="1">
    <location>
        <begin position="60"/>
        <end position="82"/>
    </location>
</feature>
<comment type="caution">
    <text evidence="2">The sequence shown here is derived from an EMBL/GenBank/DDBJ whole genome shotgun (WGS) entry which is preliminary data.</text>
</comment>
<dbReference type="AlphaFoldDB" id="A0AAW6RL78"/>
<keyword evidence="1" id="KW-0812">Transmembrane</keyword>
<evidence type="ECO:0000313" key="3">
    <source>
        <dbReference type="Proteomes" id="UP001237156"/>
    </source>
</evidence>
<name>A0AAW6RL78_9BURK</name>
<gene>
    <name evidence="2" type="ORF">QB898_02780</name>
</gene>
<proteinExistence type="predicted"/>
<evidence type="ECO:0008006" key="4">
    <source>
        <dbReference type="Google" id="ProtNLM"/>
    </source>
</evidence>
<protein>
    <recommendedName>
        <fullName evidence="4">Branched-chain amino acid transport</fullName>
    </recommendedName>
</protein>
<keyword evidence="1" id="KW-1133">Transmembrane helix</keyword>
<keyword evidence="3" id="KW-1185">Reference proteome</keyword>
<accession>A0AAW6RL78</accession>
<reference evidence="2 3" key="1">
    <citation type="submission" date="2023-04" db="EMBL/GenBank/DDBJ databases">
        <title>Ottowia paracancer sp. nov., isolated from human stomach.</title>
        <authorList>
            <person name="Song Y."/>
        </authorList>
    </citation>
    <scope>NUCLEOTIDE SEQUENCE [LARGE SCALE GENOMIC DNA]</scope>
    <source>
        <strain evidence="2 3">10c7w1</strain>
    </source>
</reference>
<evidence type="ECO:0000313" key="2">
    <source>
        <dbReference type="EMBL" id="MDG9698652.1"/>
    </source>
</evidence>
<dbReference type="EMBL" id="JARVII010000003">
    <property type="protein sequence ID" value="MDG9698652.1"/>
    <property type="molecule type" value="Genomic_DNA"/>
</dbReference>
<feature type="transmembrane region" description="Helical" evidence="1">
    <location>
        <begin position="94"/>
        <end position="112"/>
    </location>
</feature>
<dbReference type="Proteomes" id="UP001237156">
    <property type="component" value="Unassembled WGS sequence"/>
</dbReference>
<sequence length="117" mass="12437">MHTILIAANTFFAITSVAAALLALFRPHLMIRTAQAGSGERFYAQMYASRAVPAGIATAVAPFCFNGSAVPLILCAAAAMQIGDAIIGWSRKEWVMVIAPMIAAAVHLTAAWQHSFF</sequence>
<organism evidence="2 3">
    <name type="scientific">Ottowia cancrivicina</name>
    <dbReference type="NCBI Taxonomy" id="3040346"/>
    <lineage>
        <taxon>Bacteria</taxon>
        <taxon>Pseudomonadati</taxon>
        <taxon>Pseudomonadota</taxon>
        <taxon>Betaproteobacteria</taxon>
        <taxon>Burkholderiales</taxon>
        <taxon>Comamonadaceae</taxon>
        <taxon>Ottowia</taxon>
    </lineage>
</organism>
<keyword evidence="1" id="KW-0472">Membrane</keyword>